<dbReference type="STRING" id="65357.A0A024GKV1"/>
<dbReference type="InterPro" id="IPR047574">
    <property type="entry name" value="AD"/>
</dbReference>
<dbReference type="FunCoup" id="A0A024GKV1">
    <property type="interactions" value="108"/>
</dbReference>
<protein>
    <recommendedName>
        <fullName evidence="1">AD domain-containing protein</fullName>
    </recommendedName>
</protein>
<dbReference type="PANTHER" id="PTHR13542">
    <property type="entry name" value="LSM12 HOMOLOG"/>
    <property type="match status" value="1"/>
</dbReference>
<dbReference type="EMBL" id="CAIX01000166">
    <property type="protein sequence ID" value="CCI47354.1"/>
    <property type="molecule type" value="Genomic_DNA"/>
</dbReference>
<reference evidence="2 3" key="1">
    <citation type="submission" date="2012-05" db="EMBL/GenBank/DDBJ databases">
        <title>Recombination and specialization in a pathogen metapopulation.</title>
        <authorList>
            <person name="Gardiner A."/>
            <person name="Kemen E."/>
            <person name="Schultz-Larsen T."/>
            <person name="MacLean D."/>
            <person name="Van Oosterhout C."/>
            <person name="Jones J.D.G."/>
        </authorList>
    </citation>
    <scope>NUCLEOTIDE SEQUENCE [LARGE SCALE GENOMIC DNA]</scope>
    <source>
        <strain evidence="2 3">Ac Nc2</strain>
    </source>
</reference>
<feature type="domain" description="AD" evidence="1">
    <location>
        <begin position="95"/>
        <end position="188"/>
    </location>
</feature>
<keyword evidence="3" id="KW-1185">Reference proteome</keyword>
<sequence>MTTAVHSDKKKAVLPTEFLDGKCDFIGATISVKNHQGESIEGSVFTIDPVANFLILEERTSKVTLKKKTHFFQLDTLQQIKLVRMADGENDAELPHISEEELLRLEQRNKENAERALASIGNGVSPEAQAIFDALNKTMPCQWDKQNIWVMREVTIRPPYDVKDCVSSDQAALGRVRKVLEGEKSRLKKAMLL</sequence>
<dbReference type="PROSITE" id="PS52001">
    <property type="entry name" value="AD"/>
    <property type="match status" value="1"/>
</dbReference>
<gene>
    <name evidence="2" type="ORF">BN9_083610</name>
</gene>
<dbReference type="SMART" id="SM00995">
    <property type="entry name" value="AD"/>
    <property type="match status" value="1"/>
</dbReference>
<dbReference type="InterPro" id="IPR039683">
    <property type="entry name" value="Lsm12-like"/>
</dbReference>
<organism evidence="2 3">
    <name type="scientific">Albugo candida</name>
    <dbReference type="NCBI Taxonomy" id="65357"/>
    <lineage>
        <taxon>Eukaryota</taxon>
        <taxon>Sar</taxon>
        <taxon>Stramenopiles</taxon>
        <taxon>Oomycota</taxon>
        <taxon>Peronosporomycetes</taxon>
        <taxon>Albuginales</taxon>
        <taxon>Albuginaceae</taxon>
        <taxon>Albugo</taxon>
    </lineage>
</organism>
<dbReference type="InParanoid" id="A0A024GKV1"/>
<dbReference type="Proteomes" id="UP000053237">
    <property type="component" value="Unassembled WGS sequence"/>
</dbReference>
<dbReference type="Pfam" id="PF09793">
    <property type="entry name" value="AD"/>
    <property type="match status" value="1"/>
</dbReference>
<accession>A0A024GKV1</accession>
<evidence type="ECO:0000313" key="3">
    <source>
        <dbReference type="Proteomes" id="UP000053237"/>
    </source>
</evidence>
<evidence type="ECO:0000259" key="1">
    <source>
        <dbReference type="PROSITE" id="PS52001"/>
    </source>
</evidence>
<dbReference type="InterPro" id="IPR019181">
    <property type="entry name" value="LSM12_ABD"/>
</dbReference>
<dbReference type="OrthoDB" id="1057137at2759"/>
<comment type="caution">
    <text evidence="2">The sequence shown here is derived from an EMBL/GenBank/DDBJ whole genome shotgun (WGS) entry which is preliminary data.</text>
</comment>
<dbReference type="AlphaFoldDB" id="A0A024GKV1"/>
<name>A0A024GKV1_9STRA</name>
<proteinExistence type="predicted"/>
<evidence type="ECO:0000313" key="2">
    <source>
        <dbReference type="EMBL" id="CCI47354.1"/>
    </source>
</evidence>